<dbReference type="GO" id="GO:0003729">
    <property type="term" value="F:mRNA binding"/>
    <property type="evidence" value="ECO:0007669"/>
    <property type="project" value="TreeGrafter"/>
</dbReference>
<feature type="region of interest" description="Disordered" evidence="1">
    <location>
        <begin position="1"/>
        <end position="149"/>
    </location>
</feature>
<feature type="compositionally biased region" description="Polar residues" evidence="1">
    <location>
        <begin position="714"/>
        <end position="724"/>
    </location>
</feature>
<dbReference type="Proteomes" id="UP000016088">
    <property type="component" value="Unassembled WGS sequence"/>
</dbReference>
<feature type="compositionally biased region" description="Polar residues" evidence="1">
    <location>
        <begin position="245"/>
        <end position="255"/>
    </location>
</feature>
<organism evidence="3 4">
    <name type="scientific">Schizosaccharomyces octosporus (strain yFS286)</name>
    <name type="common">Fission yeast</name>
    <name type="synonym">Octosporomyces octosporus</name>
    <dbReference type="NCBI Taxonomy" id="483514"/>
    <lineage>
        <taxon>Eukaryota</taxon>
        <taxon>Fungi</taxon>
        <taxon>Dikarya</taxon>
        <taxon>Ascomycota</taxon>
        <taxon>Taphrinomycotina</taxon>
        <taxon>Schizosaccharomycetes</taxon>
        <taxon>Schizosaccharomycetales</taxon>
        <taxon>Schizosaccharomycetaceae</taxon>
        <taxon>Schizosaccharomyces</taxon>
    </lineage>
</organism>
<feature type="compositionally biased region" description="Polar residues" evidence="1">
    <location>
        <begin position="79"/>
        <end position="116"/>
    </location>
</feature>
<dbReference type="SMART" id="SM01272">
    <property type="entry name" value="LsmAD"/>
    <property type="match status" value="1"/>
</dbReference>
<feature type="compositionally biased region" description="Basic and acidic residues" evidence="1">
    <location>
        <begin position="366"/>
        <end position="431"/>
    </location>
</feature>
<feature type="region of interest" description="Disordered" evidence="1">
    <location>
        <begin position="328"/>
        <end position="500"/>
    </location>
</feature>
<feature type="compositionally biased region" description="Polar residues" evidence="1">
    <location>
        <begin position="463"/>
        <end position="484"/>
    </location>
</feature>
<reference evidence="3 4" key="1">
    <citation type="journal article" date="2011" name="Science">
        <title>Comparative functional genomics of the fission yeasts.</title>
        <authorList>
            <person name="Rhind N."/>
            <person name="Chen Z."/>
            <person name="Yassour M."/>
            <person name="Thompson D.A."/>
            <person name="Haas B.J."/>
            <person name="Habib N."/>
            <person name="Wapinski I."/>
            <person name="Roy S."/>
            <person name="Lin M.F."/>
            <person name="Heiman D.I."/>
            <person name="Young S.K."/>
            <person name="Furuya K."/>
            <person name="Guo Y."/>
            <person name="Pidoux A."/>
            <person name="Chen H.M."/>
            <person name="Robbertse B."/>
            <person name="Goldberg J.M."/>
            <person name="Aoki K."/>
            <person name="Bayne E.H."/>
            <person name="Berlin A.M."/>
            <person name="Desjardins C.A."/>
            <person name="Dobbs E."/>
            <person name="Dukaj L."/>
            <person name="Fan L."/>
            <person name="FitzGerald M.G."/>
            <person name="French C."/>
            <person name="Gujja S."/>
            <person name="Hansen K."/>
            <person name="Keifenheim D."/>
            <person name="Levin J.Z."/>
            <person name="Mosher R.A."/>
            <person name="Mueller C.A."/>
            <person name="Pfiffner J."/>
            <person name="Priest M."/>
            <person name="Russ C."/>
            <person name="Smialowska A."/>
            <person name="Swoboda P."/>
            <person name="Sykes S.M."/>
            <person name="Vaughn M."/>
            <person name="Vengrova S."/>
            <person name="Yoder R."/>
            <person name="Zeng Q."/>
            <person name="Allshire R."/>
            <person name="Baulcombe D."/>
            <person name="Birren B.W."/>
            <person name="Brown W."/>
            <person name="Ekwall K."/>
            <person name="Kellis M."/>
            <person name="Leatherwood J."/>
            <person name="Levin H."/>
            <person name="Margalit H."/>
            <person name="Martienssen R."/>
            <person name="Nieduszynski C.A."/>
            <person name="Spatafora J.W."/>
            <person name="Friedman N."/>
            <person name="Dalgaard J.Z."/>
            <person name="Baumann P."/>
            <person name="Niki H."/>
            <person name="Regev A."/>
            <person name="Nusbaum C."/>
        </authorList>
    </citation>
    <scope>NUCLEOTIDE SEQUENCE [LARGE SCALE GENOMIC DNA]</scope>
    <source>
        <strain evidence="4">yFS286</strain>
    </source>
</reference>
<dbReference type="eggNOG" id="KOG2375">
    <property type="taxonomic scope" value="Eukaryota"/>
</dbReference>
<dbReference type="PANTHER" id="PTHR12854">
    <property type="entry name" value="ATAXIN 2-RELATED"/>
    <property type="match status" value="1"/>
</dbReference>
<feature type="compositionally biased region" description="Low complexity" evidence="1">
    <location>
        <begin position="69"/>
        <end position="78"/>
    </location>
</feature>
<dbReference type="GO" id="GO:0010494">
    <property type="term" value="C:cytoplasmic stress granule"/>
    <property type="evidence" value="ECO:0007669"/>
    <property type="project" value="TreeGrafter"/>
</dbReference>
<dbReference type="VEuPathDB" id="FungiDB:SOCG_04913"/>
<sequence length="789" mass="85451">MATYSVRMEQTPQRNVGPSKTEATKKWSAVAAKGSKASQSASNSERIYTETRKTAPESGVKDNTKDTGNVNTTSSTSNKRFINASNPGRVNNPSRTSSSNSKTWKTDAAISSQRGQTQHRERELLPWRPDPQDASASLMSLEESVDQTGGGAEWDQFAANEKLFGVQSHFDEEQYTSSINRNHPKYKERAQEADRIAKEIESSATDNVHLAEERGLKPDDSGLDEDDLYSGVQRSVQPAGRPNNRGPSSRENYSQGKGREYRPRNAGPRNGLLPNDPAIVSQRHMAFSRGGDSRAAEKFFNARRKMGTLSKGEKEGQIKEFMQFSQSLNLGGFGNKEDLTKGNKDVSKEKQKPSDSETMKANVSDDTTKQKEDAPSKDEPSVEKTDKAPTATKESDKEEKTQQKQEEEPKPETSLESSKTQEKPVNKEPSKPLKLNAKAASFKPNIGASVFTPGKFVLPPKAGTSQPLNPQKSSSTETGTASNGGTPGDNTERPFFPNGAPQAESSVMDNFNVIKTAGQEKIGETLEKPFSCPPTWASGPNNVQHIVSNQKVETDAAQGKRNSAVGGQIPGLVLPNGPVSPAMPVYPAPGFPYVPFGYPVPGYPPYMRAPSQQTSVAASPNATPTSGTSSAVASPMFMAPPVMPPYGVPPFQPQSNSPRGVAPATYYVPQMGAMGGMPMMPYPATGVPPMYGQYAMNNGMMNMRYPAYTDYRRSSSQRSFNPSRGNRHQNNGYKNDNYTNNPNNSNDGNNATNQNQDSNAATATDSQDPKSSEVVEPAIAPVNSDEKTS</sequence>
<proteinExistence type="predicted"/>
<dbReference type="HOGENOM" id="CLU_354943_0_0_1"/>
<feature type="compositionally biased region" description="Basic and acidic residues" evidence="1">
    <location>
        <begin position="185"/>
        <end position="201"/>
    </location>
</feature>
<name>S9PSU7_SCHOY</name>
<feature type="region of interest" description="Disordered" evidence="1">
    <location>
        <begin position="173"/>
        <end position="279"/>
    </location>
</feature>
<feature type="compositionally biased region" description="Basic and acidic residues" evidence="1">
    <location>
        <begin position="335"/>
        <end position="358"/>
    </location>
</feature>
<gene>
    <name evidence="3" type="ORF">SOCG_04913</name>
</gene>
<evidence type="ECO:0000256" key="1">
    <source>
        <dbReference type="SAM" id="MobiDB-lite"/>
    </source>
</evidence>
<evidence type="ECO:0000313" key="3">
    <source>
        <dbReference type="EMBL" id="EPX72221.1"/>
    </source>
</evidence>
<dbReference type="PANTHER" id="PTHR12854:SF7">
    <property type="entry name" value="ATAXIN-2 HOMOLOG"/>
    <property type="match status" value="1"/>
</dbReference>
<keyword evidence="4" id="KW-1185">Reference proteome</keyword>
<protein>
    <submittedName>
        <fullName evidence="3">Ataxin-2</fullName>
    </submittedName>
</protein>
<dbReference type="InterPro" id="IPR045117">
    <property type="entry name" value="ATXN2-like"/>
</dbReference>
<feature type="compositionally biased region" description="Polar residues" evidence="1">
    <location>
        <begin position="756"/>
        <end position="766"/>
    </location>
</feature>
<accession>S9PSU7</accession>
<feature type="compositionally biased region" description="Basic and acidic residues" evidence="1">
    <location>
        <begin position="209"/>
        <end position="220"/>
    </location>
</feature>
<feature type="compositionally biased region" description="Basic and acidic residues" evidence="1">
    <location>
        <begin position="47"/>
        <end position="65"/>
    </location>
</feature>
<dbReference type="RefSeq" id="XP_013019514.1">
    <property type="nucleotide sequence ID" value="XM_013164060.1"/>
</dbReference>
<feature type="compositionally biased region" description="Low complexity" evidence="1">
    <location>
        <begin position="26"/>
        <end position="44"/>
    </location>
</feature>
<feature type="domain" description="LsmAD" evidence="2">
    <location>
        <begin position="164"/>
        <end position="235"/>
    </location>
</feature>
<feature type="compositionally biased region" description="Low complexity" evidence="1">
    <location>
        <begin position="729"/>
        <end position="755"/>
    </location>
</feature>
<evidence type="ECO:0000313" key="4">
    <source>
        <dbReference type="Proteomes" id="UP000016088"/>
    </source>
</evidence>
<dbReference type="GO" id="GO:0034063">
    <property type="term" value="P:stress granule assembly"/>
    <property type="evidence" value="ECO:0007669"/>
    <property type="project" value="TreeGrafter"/>
</dbReference>
<dbReference type="OrthoDB" id="2275718at2759"/>
<dbReference type="EMBL" id="KE503207">
    <property type="protein sequence ID" value="EPX72221.1"/>
    <property type="molecule type" value="Genomic_DNA"/>
</dbReference>
<dbReference type="AlphaFoldDB" id="S9PSU7"/>
<feature type="compositionally biased region" description="Polar residues" evidence="1">
    <location>
        <begin position="8"/>
        <end position="18"/>
    </location>
</feature>
<dbReference type="OMA" id="FSCPPTW"/>
<evidence type="ECO:0000259" key="2">
    <source>
        <dbReference type="SMART" id="SM01272"/>
    </source>
</evidence>
<dbReference type="InterPro" id="IPR009604">
    <property type="entry name" value="LsmAD_domain"/>
</dbReference>
<feature type="region of interest" description="Disordered" evidence="1">
    <location>
        <begin position="712"/>
        <end position="789"/>
    </location>
</feature>
<dbReference type="Pfam" id="PF06741">
    <property type="entry name" value="LsmAD"/>
    <property type="match status" value="1"/>
</dbReference>
<dbReference type="GeneID" id="25033873"/>